<proteinExistence type="predicted"/>
<accession>A0ACB1A9R0</accession>
<keyword evidence="2" id="KW-1185">Reference proteome</keyword>
<dbReference type="Proteomes" id="UP001497535">
    <property type="component" value="Unassembled WGS sequence"/>
</dbReference>
<gene>
    <name evidence="1" type="ORF">MENTE1834_LOCUS35120</name>
</gene>
<evidence type="ECO:0000313" key="1">
    <source>
        <dbReference type="EMBL" id="CAK5087524.1"/>
    </source>
</evidence>
<organism evidence="1 2">
    <name type="scientific">Meloidogyne enterolobii</name>
    <name type="common">Root-knot nematode worm</name>
    <name type="synonym">Meloidogyne mayaguensis</name>
    <dbReference type="NCBI Taxonomy" id="390850"/>
    <lineage>
        <taxon>Eukaryota</taxon>
        <taxon>Metazoa</taxon>
        <taxon>Ecdysozoa</taxon>
        <taxon>Nematoda</taxon>
        <taxon>Chromadorea</taxon>
        <taxon>Rhabditida</taxon>
        <taxon>Tylenchina</taxon>
        <taxon>Tylenchomorpha</taxon>
        <taxon>Tylenchoidea</taxon>
        <taxon>Meloidogynidae</taxon>
        <taxon>Meloidogyninae</taxon>
        <taxon>Meloidogyne</taxon>
    </lineage>
</organism>
<evidence type="ECO:0000313" key="2">
    <source>
        <dbReference type="Proteomes" id="UP001497535"/>
    </source>
</evidence>
<reference evidence="1" key="1">
    <citation type="submission" date="2023-11" db="EMBL/GenBank/DDBJ databases">
        <authorList>
            <person name="Poullet M."/>
        </authorList>
    </citation>
    <scope>NUCLEOTIDE SEQUENCE</scope>
    <source>
        <strain evidence="1">E1834</strain>
    </source>
</reference>
<protein>
    <submittedName>
        <fullName evidence="1">Uncharacterized protein</fullName>
    </submittedName>
</protein>
<dbReference type="EMBL" id="CAVMJV010000066">
    <property type="protein sequence ID" value="CAK5087524.1"/>
    <property type="molecule type" value="Genomic_DNA"/>
</dbReference>
<sequence length="349" mass="38941">MDLEGFDVFGAEEENSIKENKRGGQKKTENAKNVDAYHTDGSELHTKDRQDNVKTNVEQNKDSESVKHLKGAGGMKMNFGEGDDDGQEFEFLGVGGIQANEKDSIKENKRANQEKSENAKNVDIYNQNGSELHTKDRNDEIDTNIEENKDSQSVKHIKGAGAIQIKPKDNNEDEPDLVHVIGFEGKEKVSKKKNKKLNKKEKENAKNIDIYNKDGSELHTKDRHDESNTNFEENSDSHSVKNLRGASLTKMNLPDGNGNEEPCDDEPSTDSPSGPPSGNEEPRQHNIPRTPRPTRGPRASRTPRVRQPEQENPVTDCSTDQPETSTRGSGKECTLLQKLAKRLGRKVNC</sequence>
<name>A0ACB1A9R0_MELEN</name>
<comment type="caution">
    <text evidence="1">The sequence shown here is derived from an EMBL/GenBank/DDBJ whole genome shotgun (WGS) entry which is preliminary data.</text>
</comment>